<dbReference type="AlphaFoldDB" id="A0A1N6S8Q8"/>
<dbReference type="InterPro" id="IPR050469">
    <property type="entry name" value="Diguanylate_Cyclase"/>
</dbReference>
<dbReference type="EC" id="2.7.7.65" evidence="1"/>
<evidence type="ECO:0000259" key="4">
    <source>
        <dbReference type="PROSITE" id="PS50887"/>
    </source>
</evidence>
<protein>
    <recommendedName>
        <fullName evidence="1">diguanylate cyclase</fullName>
        <ecNumber evidence="1">2.7.7.65</ecNumber>
    </recommendedName>
</protein>
<dbReference type="InterPro" id="IPR043128">
    <property type="entry name" value="Rev_trsase/Diguanyl_cyclase"/>
</dbReference>
<keyword evidence="6" id="KW-1185">Reference proteome</keyword>
<dbReference type="GO" id="GO:0043709">
    <property type="term" value="P:cell adhesion involved in single-species biofilm formation"/>
    <property type="evidence" value="ECO:0007669"/>
    <property type="project" value="TreeGrafter"/>
</dbReference>
<dbReference type="PANTHER" id="PTHR45138:SF9">
    <property type="entry name" value="DIGUANYLATE CYCLASE DGCM-RELATED"/>
    <property type="match status" value="1"/>
</dbReference>
<dbReference type="Gene3D" id="3.30.70.270">
    <property type="match status" value="1"/>
</dbReference>
<dbReference type="PANTHER" id="PTHR45138">
    <property type="entry name" value="REGULATORY COMPONENTS OF SENSORY TRANSDUCTION SYSTEM"/>
    <property type="match status" value="1"/>
</dbReference>
<gene>
    <name evidence="5" type="ORF">SAMN05421546_1216</name>
</gene>
<dbReference type="Pfam" id="PF00990">
    <property type="entry name" value="GGDEF"/>
    <property type="match status" value="1"/>
</dbReference>
<keyword evidence="3" id="KW-0812">Transmembrane</keyword>
<dbReference type="Proteomes" id="UP000241788">
    <property type="component" value="Unassembled WGS sequence"/>
</dbReference>
<dbReference type="CDD" id="cd01949">
    <property type="entry name" value="GGDEF"/>
    <property type="match status" value="1"/>
</dbReference>
<feature type="domain" description="GGDEF" evidence="4">
    <location>
        <begin position="532"/>
        <end position="668"/>
    </location>
</feature>
<dbReference type="GO" id="GO:0052621">
    <property type="term" value="F:diguanylate cyclase activity"/>
    <property type="evidence" value="ECO:0007669"/>
    <property type="project" value="UniProtKB-EC"/>
</dbReference>
<organism evidence="5 6">
    <name type="scientific">Solilutibacter tolerans</name>
    <dbReference type="NCBI Taxonomy" id="1604334"/>
    <lineage>
        <taxon>Bacteria</taxon>
        <taxon>Pseudomonadati</taxon>
        <taxon>Pseudomonadota</taxon>
        <taxon>Gammaproteobacteria</taxon>
        <taxon>Lysobacterales</taxon>
        <taxon>Lysobacteraceae</taxon>
        <taxon>Solilutibacter</taxon>
    </lineage>
</organism>
<dbReference type="SUPFAM" id="SSF55073">
    <property type="entry name" value="Nucleotide cyclase"/>
    <property type="match status" value="1"/>
</dbReference>
<evidence type="ECO:0000313" key="5">
    <source>
        <dbReference type="EMBL" id="SIQ37523.1"/>
    </source>
</evidence>
<dbReference type="SMART" id="SM00267">
    <property type="entry name" value="GGDEF"/>
    <property type="match status" value="1"/>
</dbReference>
<dbReference type="OrthoDB" id="6191081at2"/>
<dbReference type="PROSITE" id="PS50887">
    <property type="entry name" value="GGDEF"/>
    <property type="match status" value="1"/>
</dbReference>
<dbReference type="GO" id="GO:0005886">
    <property type="term" value="C:plasma membrane"/>
    <property type="evidence" value="ECO:0007669"/>
    <property type="project" value="TreeGrafter"/>
</dbReference>
<dbReference type="GO" id="GO:1902201">
    <property type="term" value="P:negative regulation of bacterial-type flagellum-dependent cell motility"/>
    <property type="evidence" value="ECO:0007669"/>
    <property type="project" value="TreeGrafter"/>
</dbReference>
<dbReference type="EMBL" id="FTLW01000002">
    <property type="protein sequence ID" value="SIQ37523.1"/>
    <property type="molecule type" value="Genomic_DNA"/>
</dbReference>
<evidence type="ECO:0000313" key="6">
    <source>
        <dbReference type="Proteomes" id="UP000241788"/>
    </source>
</evidence>
<comment type="catalytic activity">
    <reaction evidence="2">
        <text>2 GTP = 3',3'-c-di-GMP + 2 diphosphate</text>
        <dbReference type="Rhea" id="RHEA:24898"/>
        <dbReference type="ChEBI" id="CHEBI:33019"/>
        <dbReference type="ChEBI" id="CHEBI:37565"/>
        <dbReference type="ChEBI" id="CHEBI:58805"/>
        <dbReference type="EC" id="2.7.7.65"/>
    </reaction>
</comment>
<keyword evidence="3" id="KW-1133">Transmembrane helix</keyword>
<dbReference type="Gene3D" id="1.25.40.10">
    <property type="entry name" value="Tetratricopeptide repeat domain"/>
    <property type="match status" value="1"/>
</dbReference>
<evidence type="ECO:0000256" key="2">
    <source>
        <dbReference type="ARBA" id="ARBA00034247"/>
    </source>
</evidence>
<name>A0A1N6S8Q8_9GAMM</name>
<dbReference type="NCBIfam" id="TIGR00254">
    <property type="entry name" value="GGDEF"/>
    <property type="match status" value="1"/>
</dbReference>
<reference evidence="6" key="1">
    <citation type="submission" date="2017-01" db="EMBL/GenBank/DDBJ databases">
        <authorList>
            <person name="Varghese N."/>
            <person name="Submissions S."/>
        </authorList>
    </citation>
    <scope>NUCLEOTIDE SEQUENCE [LARGE SCALE GENOMIC DNA]</scope>
    <source>
        <strain evidence="6">UM1</strain>
    </source>
</reference>
<dbReference type="SUPFAM" id="SSF48452">
    <property type="entry name" value="TPR-like"/>
    <property type="match status" value="1"/>
</dbReference>
<dbReference type="InterPro" id="IPR011990">
    <property type="entry name" value="TPR-like_helical_dom_sf"/>
</dbReference>
<keyword evidence="3" id="KW-0472">Membrane</keyword>
<proteinExistence type="predicted"/>
<dbReference type="InterPro" id="IPR029787">
    <property type="entry name" value="Nucleotide_cyclase"/>
</dbReference>
<evidence type="ECO:0000256" key="3">
    <source>
        <dbReference type="SAM" id="Phobius"/>
    </source>
</evidence>
<dbReference type="InterPro" id="IPR000160">
    <property type="entry name" value="GGDEF_dom"/>
</dbReference>
<sequence length="707" mass="78856">MQGAAHAAGRACVFILSMMFRELLMPVFRGSMQASTQRRGHGDALGVPAQNLCPGWRLLLLICLLGCALPVLAAPDWKHWQAEFSRLQRSSLPEEAVRAQFDTLKAQLPPDPPYAVQRELAKVRIQLADTHEKTSEERKALRELALRNGDRDTAYLMQIGDIFDSHSDDNIEVSLRALDQVRLDTHSVSAEVRETMAMAYAYMYWDVGSFELALRHLLEAWNLRREVEDVDPALIVERAETLARLYVDMSDVSQALVMLDRADRDMPSSISLRQRTHLVATRGAAYRLSGRVKDAVDLMLPWLDRMPKGDPTNATQRLRQELARAYLQLGQAERAKAVATAMIDASASGSPYFKAEGEILQGAADAALGHVDAGLATMQIGLDYFEKAAHIVALQEGLRRKVEVLSAANRDHEAFVTLKKQHDLVLRMYDSNRAHGVASLQVEEGIARREREIRDLSSANTLQQARLEQERTRNVALLLASLLAIGLVVLLALLLYASRQQRKALWKDALTGAFNRHYFPHWLRKPRQHAGMVRAVALLDLDHFKTINDRHGHAAGDAVLHQVGHRLREGIDKHGEVFRWGGEEFLLVQDLPVQTDVEGWLRGLLGAFGPAISHAGESLQVSASIGCVLIPISAKPDANTFECASRIADLGMYQAKTEGRGRAVWLVMTDAGNNAWPWIFNITSDTVRNWQAKGWLDARTVLPQGQR</sequence>
<evidence type="ECO:0000256" key="1">
    <source>
        <dbReference type="ARBA" id="ARBA00012528"/>
    </source>
</evidence>
<accession>A0A1N6S8Q8</accession>
<feature type="transmembrane region" description="Helical" evidence="3">
    <location>
        <begin position="475"/>
        <end position="497"/>
    </location>
</feature>
<dbReference type="STRING" id="1604334.SAMN05421546_1216"/>